<proteinExistence type="predicted"/>
<keyword evidence="5" id="KW-1185">Reference proteome</keyword>
<evidence type="ECO:0000259" key="3">
    <source>
        <dbReference type="Pfam" id="PF00144"/>
    </source>
</evidence>
<comment type="caution">
    <text evidence="4">The sequence shown here is derived from an EMBL/GenBank/DDBJ whole genome shotgun (WGS) entry which is preliminary data.</text>
</comment>
<dbReference type="EMBL" id="JAJEWP010000001">
    <property type="protein sequence ID" value="MCC2616218.1"/>
    <property type="molecule type" value="Genomic_DNA"/>
</dbReference>
<comment type="subcellular location">
    <subcellularLocation>
        <location evidence="1">Membrane</location>
    </subcellularLocation>
</comment>
<dbReference type="PANTHER" id="PTHR46825">
    <property type="entry name" value="D-ALANYL-D-ALANINE-CARBOXYPEPTIDASE/ENDOPEPTIDASE AMPH"/>
    <property type="match status" value="1"/>
</dbReference>
<dbReference type="RefSeq" id="WP_229159041.1">
    <property type="nucleotide sequence ID" value="NZ_JAJEWP010000001.1"/>
</dbReference>
<evidence type="ECO:0000256" key="1">
    <source>
        <dbReference type="ARBA" id="ARBA00004370"/>
    </source>
</evidence>
<name>A0ABS8G729_9ALTE</name>
<dbReference type="SUPFAM" id="SSF56601">
    <property type="entry name" value="beta-lactamase/transpeptidase-like"/>
    <property type="match status" value="1"/>
</dbReference>
<dbReference type="Proteomes" id="UP001520878">
    <property type="component" value="Unassembled WGS sequence"/>
</dbReference>
<protein>
    <submittedName>
        <fullName evidence="4">Beta-lactamase family protein</fullName>
    </submittedName>
</protein>
<evidence type="ECO:0000313" key="5">
    <source>
        <dbReference type="Proteomes" id="UP001520878"/>
    </source>
</evidence>
<accession>A0ABS8G729</accession>
<keyword evidence="2" id="KW-0472">Membrane</keyword>
<gene>
    <name evidence="4" type="ORF">LJ739_08200</name>
</gene>
<feature type="domain" description="Beta-lactamase-related" evidence="3">
    <location>
        <begin position="32"/>
        <end position="346"/>
    </location>
</feature>
<dbReference type="InterPro" id="IPR050491">
    <property type="entry name" value="AmpC-like"/>
</dbReference>
<reference evidence="4 5" key="1">
    <citation type="submission" date="2021-10" db="EMBL/GenBank/DDBJ databases">
        <title>Draft genome of Aestuariibacter halophilus JC2043.</title>
        <authorList>
            <person name="Emsley S.A."/>
            <person name="Pfannmuller K.M."/>
            <person name="Ushijima B."/>
            <person name="Saw J.H."/>
            <person name="Videau P."/>
        </authorList>
    </citation>
    <scope>NUCLEOTIDE SEQUENCE [LARGE SCALE GENOMIC DNA]</scope>
    <source>
        <strain evidence="4 5">JC2043</strain>
    </source>
</reference>
<dbReference type="InterPro" id="IPR001466">
    <property type="entry name" value="Beta-lactam-related"/>
</dbReference>
<evidence type="ECO:0000256" key="2">
    <source>
        <dbReference type="ARBA" id="ARBA00023136"/>
    </source>
</evidence>
<dbReference type="Pfam" id="PF00144">
    <property type="entry name" value="Beta-lactamase"/>
    <property type="match status" value="1"/>
</dbReference>
<organism evidence="4 5">
    <name type="scientific">Fluctibacter halophilus</name>
    <dbReference type="NCBI Taxonomy" id="226011"/>
    <lineage>
        <taxon>Bacteria</taxon>
        <taxon>Pseudomonadati</taxon>
        <taxon>Pseudomonadota</taxon>
        <taxon>Gammaproteobacteria</taxon>
        <taxon>Alteromonadales</taxon>
        <taxon>Alteromonadaceae</taxon>
        <taxon>Fluctibacter</taxon>
    </lineage>
</organism>
<dbReference type="PANTHER" id="PTHR46825:SF11">
    <property type="entry name" value="PENICILLIN-BINDING PROTEIN 4"/>
    <property type="match status" value="1"/>
</dbReference>
<dbReference type="InterPro" id="IPR012338">
    <property type="entry name" value="Beta-lactam/transpept-like"/>
</dbReference>
<dbReference type="Gene3D" id="3.40.710.10">
    <property type="entry name" value="DD-peptidase/beta-lactamase superfamily"/>
    <property type="match status" value="1"/>
</dbReference>
<sequence length="370" mass="41262">MIRRRLAALLWVVSVQIYSVCEAQESKAQRLDQQVQLAVAEHDFRGAVLVVHQGNVLLRKAYGLADLDSERANSVDTPFLIGSLTKSFTAVLILRLAQDNRIDLHAPLLDYIPDLAPAIAEGLTLHYLLKHQTGLPSHLERLVTFEDKGVSSQDILAIINTATPDFAPGQQYRYSNLNYHLAAIAAENVTGQDYVSLIARYIAQPLGLTSTGVERHDSRLPLRANGYRSGWFGTRHDENIMSYALGSGDIYSTLDDLYRWEQALADEAFLSKASQQALFTPASAERGNYGYGFRIQPYQRGSEHPTPGTLTRHGGSMNGFLANLHRYTDDNLTVIVLANKRPFPIRDLTYRLKEIALDLPATERKNAPME</sequence>
<evidence type="ECO:0000313" key="4">
    <source>
        <dbReference type="EMBL" id="MCC2616218.1"/>
    </source>
</evidence>